<keyword evidence="1" id="KW-0547">Nucleotide-binding</keyword>
<protein>
    <recommendedName>
        <fullName evidence="6">DEAD/DEAH-box helicase domain-containing protein</fullName>
    </recommendedName>
</protein>
<dbReference type="GO" id="GO:0005524">
    <property type="term" value="F:ATP binding"/>
    <property type="evidence" value="ECO:0007669"/>
    <property type="project" value="UniProtKB-KW"/>
</dbReference>
<feature type="compositionally biased region" description="Basic residues" evidence="5">
    <location>
        <begin position="71"/>
        <end position="84"/>
    </location>
</feature>
<feature type="compositionally biased region" description="Basic and acidic residues" evidence="5">
    <location>
        <begin position="85"/>
        <end position="100"/>
    </location>
</feature>
<dbReference type="EMBL" id="SDMP01000012">
    <property type="protein sequence ID" value="RYR25931.1"/>
    <property type="molecule type" value="Genomic_DNA"/>
</dbReference>
<dbReference type="PANTHER" id="PTHR47960">
    <property type="entry name" value="DEAD-BOX ATP-DEPENDENT RNA HELICASE 50"/>
    <property type="match status" value="1"/>
</dbReference>
<dbReference type="InterPro" id="IPR011545">
    <property type="entry name" value="DEAD/DEAH_box_helicase_dom"/>
</dbReference>
<dbReference type="GO" id="GO:0003676">
    <property type="term" value="F:nucleic acid binding"/>
    <property type="evidence" value="ECO:0007669"/>
    <property type="project" value="InterPro"/>
</dbReference>
<keyword evidence="2" id="KW-0378">Hydrolase</keyword>
<evidence type="ECO:0000313" key="7">
    <source>
        <dbReference type="EMBL" id="RYR25931.1"/>
    </source>
</evidence>
<dbReference type="AlphaFoldDB" id="A0A445AHM4"/>
<dbReference type="STRING" id="3818.A0A445AHM4"/>
<feature type="domain" description="DEAD/DEAH-box helicase" evidence="6">
    <location>
        <begin position="229"/>
        <end position="340"/>
    </location>
</feature>
<gene>
    <name evidence="7" type="ORF">Ahy_B02g059977</name>
</gene>
<reference evidence="7 8" key="1">
    <citation type="submission" date="2019-01" db="EMBL/GenBank/DDBJ databases">
        <title>Sequencing of cultivated peanut Arachis hypogaea provides insights into genome evolution and oil improvement.</title>
        <authorList>
            <person name="Chen X."/>
        </authorList>
    </citation>
    <scope>NUCLEOTIDE SEQUENCE [LARGE SCALE GENOMIC DNA]</scope>
    <source>
        <strain evidence="8">cv. Fuhuasheng</strain>
        <tissue evidence="7">Leaves</tissue>
    </source>
</reference>
<keyword evidence="3" id="KW-0347">Helicase</keyword>
<proteinExistence type="predicted"/>
<evidence type="ECO:0000313" key="8">
    <source>
        <dbReference type="Proteomes" id="UP000289738"/>
    </source>
</evidence>
<organism evidence="7 8">
    <name type="scientific">Arachis hypogaea</name>
    <name type="common">Peanut</name>
    <dbReference type="NCBI Taxonomy" id="3818"/>
    <lineage>
        <taxon>Eukaryota</taxon>
        <taxon>Viridiplantae</taxon>
        <taxon>Streptophyta</taxon>
        <taxon>Embryophyta</taxon>
        <taxon>Tracheophyta</taxon>
        <taxon>Spermatophyta</taxon>
        <taxon>Magnoliopsida</taxon>
        <taxon>eudicotyledons</taxon>
        <taxon>Gunneridae</taxon>
        <taxon>Pentapetalae</taxon>
        <taxon>rosids</taxon>
        <taxon>fabids</taxon>
        <taxon>Fabales</taxon>
        <taxon>Fabaceae</taxon>
        <taxon>Papilionoideae</taxon>
        <taxon>50 kb inversion clade</taxon>
        <taxon>dalbergioids sensu lato</taxon>
        <taxon>Dalbergieae</taxon>
        <taxon>Pterocarpus clade</taxon>
        <taxon>Arachis</taxon>
    </lineage>
</organism>
<comment type="caution">
    <text evidence="7">The sequence shown here is derived from an EMBL/GenBank/DDBJ whole genome shotgun (WGS) entry which is preliminary data.</text>
</comment>
<accession>A0A445AHM4</accession>
<dbReference type="Proteomes" id="UP000289738">
    <property type="component" value="Chromosome B02"/>
</dbReference>
<sequence length="546" mass="60042">MAKGDDAVRRKKNKAICKKLRRKNDSSTVSAKAAAAIAAKKRRKAGKRRMCQGMCFSLPSPDDPFNDHHGKEKFKRKAPGKKKLTTKEKVPHREESATKRENTFGGNISKKSICLQVENQPVIEVTDMADCCGGVQQRKCELSELPSKFVFLCLSSIENALHHGDAYSDGEDNILSVDTWGLEFLKCYSTGKDLIETSGISATTEQVAWIVSGVADTFVRKEKQGLSFASPFLLFLVPSQEKALQVRTVCKPLKSLGIHTVSIHSGATLDHQIQGLKSCEPEFLVSTPERLMELLSLKAIDISDVSILVVDGLNTVCTAGFADTIKSIKSFISSDPRVLVFNDSFNHMSIPMVRHLLNGSICRLSLSNTITSLSSCIIQSVRVCTSDEDKLLRSTEALDQFRSSCSHNSNMLYILRKDIKCNKLVKTLKGRGCCISLDSNTASSNDRVDSNSRSGPVVSAIDLEHLSTAEIGRYDVVVLPSFVPSIDTYIHILTKMACESVNGVLHSFLTAEDGELAGQLIGILEQCEQEVPETLQDLHHKSEMKE</sequence>
<feature type="region of interest" description="Disordered" evidence="5">
    <location>
        <begin position="62"/>
        <end position="100"/>
    </location>
</feature>
<evidence type="ECO:0000256" key="2">
    <source>
        <dbReference type="ARBA" id="ARBA00022801"/>
    </source>
</evidence>
<evidence type="ECO:0000256" key="3">
    <source>
        <dbReference type="ARBA" id="ARBA00022806"/>
    </source>
</evidence>
<dbReference type="Gene3D" id="3.40.50.300">
    <property type="entry name" value="P-loop containing nucleotide triphosphate hydrolases"/>
    <property type="match status" value="1"/>
</dbReference>
<name>A0A445AHM4_ARAHY</name>
<evidence type="ECO:0000256" key="4">
    <source>
        <dbReference type="ARBA" id="ARBA00022840"/>
    </source>
</evidence>
<keyword evidence="4" id="KW-0067">ATP-binding</keyword>
<dbReference type="SUPFAM" id="SSF52540">
    <property type="entry name" value="P-loop containing nucleoside triphosphate hydrolases"/>
    <property type="match status" value="1"/>
</dbReference>
<dbReference type="GO" id="GO:0004386">
    <property type="term" value="F:helicase activity"/>
    <property type="evidence" value="ECO:0007669"/>
    <property type="project" value="UniProtKB-KW"/>
</dbReference>
<evidence type="ECO:0000256" key="1">
    <source>
        <dbReference type="ARBA" id="ARBA00022741"/>
    </source>
</evidence>
<dbReference type="Pfam" id="PF00270">
    <property type="entry name" value="DEAD"/>
    <property type="match status" value="1"/>
</dbReference>
<keyword evidence="8" id="KW-1185">Reference proteome</keyword>
<evidence type="ECO:0000256" key="5">
    <source>
        <dbReference type="SAM" id="MobiDB-lite"/>
    </source>
</evidence>
<evidence type="ECO:0000259" key="6">
    <source>
        <dbReference type="Pfam" id="PF00270"/>
    </source>
</evidence>
<dbReference type="InterPro" id="IPR027417">
    <property type="entry name" value="P-loop_NTPase"/>
</dbReference>
<dbReference type="GO" id="GO:0016787">
    <property type="term" value="F:hydrolase activity"/>
    <property type="evidence" value="ECO:0007669"/>
    <property type="project" value="UniProtKB-KW"/>
</dbReference>